<evidence type="ECO:0000313" key="2">
    <source>
        <dbReference type="EMBL" id="KHQ53560.1"/>
    </source>
</evidence>
<dbReference type="InterPro" id="IPR036844">
    <property type="entry name" value="Hint_dom_sf"/>
</dbReference>
<dbReference type="Proteomes" id="UP000030960">
    <property type="component" value="Unassembled WGS sequence"/>
</dbReference>
<name>A0A0B3RR25_9RHOB</name>
<organism evidence="2 3">
    <name type="scientific">Mameliella alba</name>
    <dbReference type="NCBI Taxonomy" id="561184"/>
    <lineage>
        <taxon>Bacteria</taxon>
        <taxon>Pseudomonadati</taxon>
        <taxon>Pseudomonadota</taxon>
        <taxon>Alphaproteobacteria</taxon>
        <taxon>Rhodobacterales</taxon>
        <taxon>Roseobacteraceae</taxon>
        <taxon>Mameliella</taxon>
    </lineage>
</organism>
<dbReference type="OrthoDB" id="6305173at2"/>
<dbReference type="PATRIC" id="fig|1515334.3.peg.2106"/>
<reference evidence="2 3" key="1">
    <citation type="submission" date="2014-10" db="EMBL/GenBank/DDBJ databases">
        <title>Genome sequence of Ponticoccus sp. strain UMTAT08 isolated from clonal culture of toxic dinoflagellate Alexandrium tamiyavanichii.</title>
        <authorList>
            <person name="Gan H.Y."/>
            <person name="Muhd D.-D."/>
            <person name="Mohd Noor M.E."/>
            <person name="Yeong Y.S."/>
            <person name="Usup G."/>
        </authorList>
    </citation>
    <scope>NUCLEOTIDE SEQUENCE [LARGE SCALE GENOMIC DNA]</scope>
    <source>
        <strain evidence="2 3">UMTAT08</strain>
    </source>
</reference>
<dbReference type="AlphaFoldDB" id="A0A0B3RR25"/>
<keyword evidence="3" id="KW-1185">Reference proteome</keyword>
<comment type="caution">
    <text evidence="2">The sequence shown here is derived from an EMBL/GenBank/DDBJ whole genome shotgun (WGS) entry which is preliminary data.</text>
</comment>
<dbReference type="Pfam" id="PF13403">
    <property type="entry name" value="Hint_2"/>
    <property type="match status" value="1"/>
</dbReference>
<dbReference type="STRING" id="561184.SAMN05216376_106127"/>
<protein>
    <recommendedName>
        <fullName evidence="1">Hedgehog/Intein (Hint) domain-containing protein</fullName>
    </recommendedName>
</protein>
<proteinExistence type="predicted"/>
<gene>
    <name evidence="2" type="ORF">OA50_02091</name>
</gene>
<dbReference type="EMBL" id="JSUQ01000007">
    <property type="protein sequence ID" value="KHQ53560.1"/>
    <property type="molecule type" value="Genomic_DNA"/>
</dbReference>
<sequence>MGWIAVADEGGRWLRPDWAESPADRLLPRGTLMVEVPVTGAIRPERLMTLERETPWPGSLSLTALPGEGLALVVTQGTQVVQAVLPLDLDRREGGLRITYAWDSPARRGRVAAERTDGTLLALRDIAAPPPLLAADAQALNGQGLALCAFSEAVEPLGPVPTLDAATQVETPQGARPVADLRCGDTVLTRSGAVVPVLAPLERRVPARGSFRPVRLRAPYFGLRADLVVAPGQSLVVSGTDVAYLFGSEAVLVPASALVNGRAAVFEDTGPLVTWHQLLLPGHEALVSEGAGIESLYVGRLRRHREILRETLLAEVPPRLMPEHGGRSLKVLAPFEAITLAETRAA</sequence>
<evidence type="ECO:0000313" key="3">
    <source>
        <dbReference type="Proteomes" id="UP000030960"/>
    </source>
</evidence>
<dbReference type="RefSeq" id="WP_043140631.1">
    <property type="nucleotide sequence ID" value="NZ_JSUQ01000007.1"/>
</dbReference>
<feature type="domain" description="Hedgehog/Intein (Hint)" evidence="1">
    <location>
        <begin position="165"/>
        <end position="299"/>
    </location>
</feature>
<dbReference type="SUPFAM" id="SSF51294">
    <property type="entry name" value="Hedgehog/intein (Hint) domain"/>
    <property type="match status" value="1"/>
</dbReference>
<accession>A0A0B3RR25</accession>
<evidence type="ECO:0000259" key="1">
    <source>
        <dbReference type="Pfam" id="PF13403"/>
    </source>
</evidence>
<dbReference type="InterPro" id="IPR028992">
    <property type="entry name" value="Hedgehog/Intein_dom"/>
</dbReference>